<evidence type="ECO:0000313" key="1">
    <source>
        <dbReference type="EMBL" id="QIM64307.1"/>
    </source>
</evidence>
<dbReference type="RefSeq" id="WP_123956998.1">
    <property type="nucleotide sequence ID" value="NZ_RKQT01000002.1"/>
</dbReference>
<reference evidence="2 3" key="2">
    <citation type="submission" date="2018-11" db="EMBL/GenBank/DDBJ databases">
        <title>Genomic Encyclopedia of Type Strains, Phase IV (KMG-IV): sequencing the most valuable type-strain genomes for metagenomic binning, comparative biology and taxonomic classification.</title>
        <authorList>
            <person name="Goeker M."/>
        </authorList>
    </citation>
    <scope>NUCLEOTIDE SEQUENCE [LARGE SCALE GENOMIC DNA]</scope>
    <source>
        <strain evidence="2 3">DSM 25797</strain>
    </source>
</reference>
<name>A0AAE7C1R4_9PAST</name>
<sequence>MTNSMQHIKIQPSLLDQMEIANNRILAQATFINDEPTQYTGETLRHAIRVINWHCDEQANLIDTLRGHIKRINKLIDDADNVLQGGNND</sequence>
<evidence type="ECO:0000313" key="4">
    <source>
        <dbReference type="Proteomes" id="UP000502287"/>
    </source>
</evidence>
<evidence type="ECO:0000313" key="2">
    <source>
        <dbReference type="EMBL" id="RPE93852.1"/>
    </source>
</evidence>
<dbReference type="KEGG" id="fcl:A4G17_01970"/>
<organism evidence="1 4">
    <name type="scientific">Frederiksenia canicola</name>
    <dbReference type="NCBI Taxonomy" id="123824"/>
    <lineage>
        <taxon>Bacteria</taxon>
        <taxon>Pseudomonadati</taxon>
        <taxon>Pseudomonadota</taxon>
        <taxon>Gammaproteobacteria</taxon>
        <taxon>Pasteurellales</taxon>
        <taxon>Pasteurellaceae</taxon>
        <taxon>Frederiksenia</taxon>
    </lineage>
</organism>
<dbReference type="Proteomes" id="UP000276901">
    <property type="component" value="Unassembled WGS sequence"/>
</dbReference>
<dbReference type="EMBL" id="CP015029">
    <property type="protein sequence ID" value="QIM64307.1"/>
    <property type="molecule type" value="Genomic_DNA"/>
</dbReference>
<dbReference type="Proteomes" id="UP000502287">
    <property type="component" value="Chromosome"/>
</dbReference>
<dbReference type="EMBL" id="RKQT01000002">
    <property type="protein sequence ID" value="RPE93852.1"/>
    <property type="molecule type" value="Genomic_DNA"/>
</dbReference>
<accession>A0AAE7C1R4</accession>
<keyword evidence="3" id="KW-1185">Reference proteome</keyword>
<gene>
    <name evidence="1" type="ORF">A4G17_01970</name>
    <name evidence="2" type="ORF">EDC49_1367</name>
</gene>
<proteinExistence type="predicted"/>
<evidence type="ECO:0000313" key="3">
    <source>
        <dbReference type="Proteomes" id="UP000276901"/>
    </source>
</evidence>
<protein>
    <submittedName>
        <fullName evidence="1">Uncharacterized protein</fullName>
    </submittedName>
</protein>
<reference evidence="1 4" key="1">
    <citation type="submission" date="2016-03" db="EMBL/GenBank/DDBJ databases">
        <authorList>
            <person name="Hansen M.J."/>
            <person name="Bojesen A.M."/>
            <person name="Planet P."/>
        </authorList>
    </citation>
    <scope>NUCLEOTIDE SEQUENCE [LARGE SCALE GENOMIC DNA]</scope>
    <source>
        <strain evidence="1 4">HPA 21</strain>
    </source>
</reference>
<dbReference type="AlphaFoldDB" id="A0AAE7C1R4"/>